<dbReference type="EMBL" id="JAPRAY010000009">
    <property type="protein sequence ID" value="MCZ0667477.1"/>
    <property type="molecule type" value="Genomic_DNA"/>
</dbReference>
<reference evidence="1" key="1">
    <citation type="submission" date="2022-11" db="EMBL/GenBank/DDBJ databases">
        <title>Temperate bacteriophages infecting mucin-degrading bacterium Ruminococcus gnavus from the human gut.</title>
        <authorList>
            <person name="Buttimer C."/>
        </authorList>
    </citation>
    <scope>NUCLEOTIDE SEQUENCE</scope>
    <source>
        <strain evidence="1">CCUG 49994</strain>
    </source>
</reference>
<name>A0A9Q4F1X7_MEDGN</name>
<evidence type="ECO:0000313" key="2">
    <source>
        <dbReference type="Proteomes" id="UP001079535"/>
    </source>
</evidence>
<dbReference type="AlphaFoldDB" id="A0A9Q4F1X7"/>
<dbReference type="Proteomes" id="UP001079535">
    <property type="component" value="Unassembled WGS sequence"/>
</dbReference>
<dbReference type="RefSeq" id="WP_268803544.1">
    <property type="nucleotide sequence ID" value="NZ_JAPRAY010000009.1"/>
</dbReference>
<sequence length="55" mass="6477">MYETVKIVKGYKITRMKGTHGVYHVNVREDDQIGFREFHTFRTIKAATEFIETAL</sequence>
<protein>
    <submittedName>
        <fullName evidence="1">Uncharacterized protein</fullName>
    </submittedName>
</protein>
<gene>
    <name evidence="1" type="ORF">OZZ17_07955</name>
</gene>
<accession>A0A9Q4F1X7</accession>
<comment type="caution">
    <text evidence="1">The sequence shown here is derived from an EMBL/GenBank/DDBJ whole genome shotgun (WGS) entry which is preliminary data.</text>
</comment>
<organism evidence="1 2">
    <name type="scientific">Mediterraneibacter gnavus</name>
    <name type="common">Ruminococcus gnavus</name>
    <dbReference type="NCBI Taxonomy" id="33038"/>
    <lineage>
        <taxon>Bacteria</taxon>
        <taxon>Bacillati</taxon>
        <taxon>Bacillota</taxon>
        <taxon>Clostridia</taxon>
        <taxon>Lachnospirales</taxon>
        <taxon>Lachnospiraceae</taxon>
        <taxon>Mediterraneibacter</taxon>
    </lineage>
</organism>
<proteinExistence type="predicted"/>
<evidence type="ECO:0000313" key="1">
    <source>
        <dbReference type="EMBL" id="MCZ0667477.1"/>
    </source>
</evidence>